<reference evidence="5" key="1">
    <citation type="submission" date="2018-03" db="EMBL/GenBank/DDBJ databases">
        <authorList>
            <person name="Blom J."/>
        </authorList>
    </citation>
    <scope>NUCLEOTIDE SEQUENCE [LARGE SCALE GENOMIC DNA]</scope>
    <source>
        <strain evidence="5">KPC-SM-21</strain>
    </source>
</reference>
<dbReference type="PANTHER" id="PTHR43877">
    <property type="entry name" value="AMINOALKYLPHOSPHONATE N-ACETYLTRANSFERASE-RELATED-RELATED"/>
    <property type="match status" value="1"/>
</dbReference>
<keyword evidence="1 4" id="KW-0808">Transferase</keyword>
<dbReference type="EMBL" id="OOGT01000011">
    <property type="protein sequence ID" value="SPL69269.1"/>
    <property type="molecule type" value="Genomic_DNA"/>
</dbReference>
<dbReference type="SUPFAM" id="SSF55729">
    <property type="entry name" value="Acyl-CoA N-acyltransferases (Nat)"/>
    <property type="match status" value="1"/>
</dbReference>
<dbReference type="InParanoid" id="A0A2U3MVE1"/>
<sequence>MIRLANVEDAKHIAQVHVQSWQETYQGMVDQAIIDSKTLEKRTTMWKMVLADSQQRVWVYEENDNILGFSDVCFSPSKRDAELKAIYILKEAQGKGVGSHFLNELFKILKQQKYQSLSVYVFQKNPSRYFYEKFGAKLVGEADASDYGKGLKELHYIWNLNV</sequence>
<gene>
    <name evidence="4" type="ORF">KPC_0447</name>
</gene>
<dbReference type="PROSITE" id="PS51186">
    <property type="entry name" value="GNAT"/>
    <property type="match status" value="1"/>
</dbReference>
<dbReference type="CDD" id="cd04301">
    <property type="entry name" value="NAT_SF"/>
    <property type="match status" value="1"/>
</dbReference>
<keyword evidence="2" id="KW-0012">Acyltransferase</keyword>
<dbReference type="InterPro" id="IPR000182">
    <property type="entry name" value="GNAT_dom"/>
</dbReference>
<evidence type="ECO:0000313" key="4">
    <source>
        <dbReference type="EMBL" id="SPL69269.1"/>
    </source>
</evidence>
<organism evidence="4 5">
    <name type="scientific">Acinetobacter stercoris</name>
    <dbReference type="NCBI Taxonomy" id="2126983"/>
    <lineage>
        <taxon>Bacteria</taxon>
        <taxon>Pseudomonadati</taxon>
        <taxon>Pseudomonadota</taxon>
        <taxon>Gammaproteobacteria</taxon>
        <taxon>Moraxellales</taxon>
        <taxon>Moraxellaceae</taxon>
        <taxon>Acinetobacter</taxon>
    </lineage>
</organism>
<evidence type="ECO:0000259" key="3">
    <source>
        <dbReference type="PROSITE" id="PS51186"/>
    </source>
</evidence>
<evidence type="ECO:0000313" key="5">
    <source>
        <dbReference type="Proteomes" id="UP000245974"/>
    </source>
</evidence>
<proteinExistence type="predicted"/>
<name>A0A2U3MVE1_9GAMM</name>
<dbReference type="Pfam" id="PF00583">
    <property type="entry name" value="Acetyltransf_1"/>
    <property type="match status" value="1"/>
</dbReference>
<dbReference type="InterPro" id="IPR050832">
    <property type="entry name" value="Bact_Acetyltransf"/>
</dbReference>
<dbReference type="RefSeq" id="WP_171334409.1">
    <property type="nucleotide sequence ID" value="NZ_OOGT01000011.1"/>
</dbReference>
<dbReference type="Gene3D" id="3.40.630.30">
    <property type="match status" value="1"/>
</dbReference>
<dbReference type="Proteomes" id="UP000245974">
    <property type="component" value="Unassembled WGS sequence"/>
</dbReference>
<keyword evidence="5" id="KW-1185">Reference proteome</keyword>
<feature type="domain" description="N-acetyltransferase" evidence="3">
    <location>
        <begin position="1"/>
        <end position="162"/>
    </location>
</feature>
<dbReference type="PANTHER" id="PTHR43877:SF1">
    <property type="entry name" value="ACETYLTRANSFERASE"/>
    <property type="match status" value="1"/>
</dbReference>
<accession>A0A2U3MVE1</accession>
<dbReference type="InterPro" id="IPR016181">
    <property type="entry name" value="Acyl_CoA_acyltransferase"/>
</dbReference>
<evidence type="ECO:0000256" key="2">
    <source>
        <dbReference type="ARBA" id="ARBA00023315"/>
    </source>
</evidence>
<protein>
    <submittedName>
        <fullName evidence="4">Putative acetyltransferase</fullName>
    </submittedName>
</protein>
<dbReference type="AlphaFoldDB" id="A0A2U3MVE1"/>
<evidence type="ECO:0000256" key="1">
    <source>
        <dbReference type="ARBA" id="ARBA00022679"/>
    </source>
</evidence>
<dbReference type="GO" id="GO:0016747">
    <property type="term" value="F:acyltransferase activity, transferring groups other than amino-acyl groups"/>
    <property type="evidence" value="ECO:0007669"/>
    <property type="project" value="InterPro"/>
</dbReference>